<evidence type="ECO:0000313" key="15">
    <source>
        <dbReference type="EMBL" id="KAK7114465.1"/>
    </source>
</evidence>
<dbReference type="InterPro" id="IPR025709">
    <property type="entry name" value="Leu_tRNA-synth_edit"/>
</dbReference>
<dbReference type="PRINTS" id="PR00985">
    <property type="entry name" value="TRNASYNTHLEU"/>
</dbReference>
<feature type="domain" description="Leucyl-tRNA synthetase editing" evidence="14">
    <location>
        <begin position="264"/>
        <end position="318"/>
    </location>
</feature>
<keyword evidence="6 11" id="KW-0067">ATP-binding</keyword>
<evidence type="ECO:0000256" key="5">
    <source>
        <dbReference type="ARBA" id="ARBA00022741"/>
    </source>
</evidence>
<feature type="domain" description="Methionyl/Valyl/Leucyl/Isoleucyl-tRNA synthetase anticodon-binding" evidence="13">
    <location>
        <begin position="762"/>
        <end position="820"/>
    </location>
</feature>
<keyword evidence="7 11" id="KW-0648">Protein biosynthesis</keyword>
<dbReference type="Pfam" id="PF00133">
    <property type="entry name" value="tRNA-synt_1"/>
    <property type="match status" value="2"/>
</dbReference>
<evidence type="ECO:0000313" key="16">
    <source>
        <dbReference type="Proteomes" id="UP001374579"/>
    </source>
</evidence>
<evidence type="ECO:0000259" key="13">
    <source>
        <dbReference type="Pfam" id="PF08264"/>
    </source>
</evidence>
<dbReference type="GO" id="GO:0005524">
    <property type="term" value="F:ATP binding"/>
    <property type="evidence" value="ECO:0007669"/>
    <property type="project" value="UniProtKB-KW"/>
</dbReference>
<organism evidence="15 16">
    <name type="scientific">Littorina saxatilis</name>
    <dbReference type="NCBI Taxonomy" id="31220"/>
    <lineage>
        <taxon>Eukaryota</taxon>
        <taxon>Metazoa</taxon>
        <taxon>Spiralia</taxon>
        <taxon>Lophotrochozoa</taxon>
        <taxon>Mollusca</taxon>
        <taxon>Gastropoda</taxon>
        <taxon>Caenogastropoda</taxon>
        <taxon>Littorinimorpha</taxon>
        <taxon>Littorinoidea</taxon>
        <taxon>Littorinidae</taxon>
        <taxon>Littorina</taxon>
    </lineage>
</organism>
<dbReference type="Gene3D" id="3.40.50.620">
    <property type="entry name" value="HUPs"/>
    <property type="match status" value="2"/>
</dbReference>
<dbReference type="Pfam" id="PF13603">
    <property type="entry name" value="tRNA-synt_1_2"/>
    <property type="match status" value="1"/>
</dbReference>
<dbReference type="AlphaFoldDB" id="A0AAN9C007"/>
<dbReference type="InterPro" id="IPR013155">
    <property type="entry name" value="M/V/L/I-tRNA-synth_anticd-bd"/>
</dbReference>
<name>A0AAN9C007_9CAEN</name>
<evidence type="ECO:0000259" key="14">
    <source>
        <dbReference type="Pfam" id="PF13603"/>
    </source>
</evidence>
<keyword evidence="16" id="KW-1185">Reference proteome</keyword>
<dbReference type="SUPFAM" id="SSF50677">
    <property type="entry name" value="ValRS/IleRS/LeuRS editing domain"/>
    <property type="match status" value="1"/>
</dbReference>
<evidence type="ECO:0000256" key="4">
    <source>
        <dbReference type="ARBA" id="ARBA00022598"/>
    </source>
</evidence>
<dbReference type="GO" id="GO:0005759">
    <property type="term" value="C:mitochondrial matrix"/>
    <property type="evidence" value="ECO:0007669"/>
    <property type="project" value="UniProtKB-SubCell"/>
</dbReference>
<gene>
    <name evidence="15" type="ORF">V1264_000521</name>
</gene>
<dbReference type="GO" id="GO:0004823">
    <property type="term" value="F:leucine-tRNA ligase activity"/>
    <property type="evidence" value="ECO:0007669"/>
    <property type="project" value="UniProtKB-EC"/>
</dbReference>
<evidence type="ECO:0000256" key="11">
    <source>
        <dbReference type="RuleBase" id="RU363035"/>
    </source>
</evidence>
<dbReference type="InterPro" id="IPR002300">
    <property type="entry name" value="aa-tRNA-synth_Ia"/>
</dbReference>
<dbReference type="InterPro" id="IPR009080">
    <property type="entry name" value="tRNAsynth_Ia_anticodon-bd"/>
</dbReference>
<dbReference type="Gene3D" id="1.10.730.10">
    <property type="entry name" value="Isoleucyl-tRNA Synthetase, Domain 1"/>
    <property type="match status" value="2"/>
</dbReference>
<comment type="similarity">
    <text evidence="2 11">Belongs to the class-I aminoacyl-tRNA synthetase family.</text>
</comment>
<dbReference type="NCBIfam" id="TIGR00396">
    <property type="entry name" value="leuS_bact"/>
    <property type="match status" value="1"/>
</dbReference>
<comment type="caution">
    <text evidence="15">The sequence shown here is derived from an EMBL/GenBank/DDBJ whole genome shotgun (WGS) entry which is preliminary data.</text>
</comment>
<dbReference type="InterPro" id="IPR009008">
    <property type="entry name" value="Val/Leu/Ile-tRNA-synth_edit"/>
</dbReference>
<dbReference type="FunFam" id="3.40.50.620:FF:000003">
    <property type="entry name" value="Leucine--tRNA ligase"/>
    <property type="match status" value="1"/>
</dbReference>
<sequence>MPARKGLTWSTWSFLRQRLCAQGLGPLSRSLFSKTGVWEQKLTKKEHDEIESHWMPIIRENDKQRSMKMDNSKDKFYVLSMFPYPSGKLHMGHVRVYTLSDTMARFQRLLGRNVIHPMGWDAFGLPAENAAIERGEKPDQWTYKNIESMRQQLEQLGCSFDWHREYATCDPSYYRWTQYLFLKMLEAGLVYQREGEVNWDPVDQTVLADEQVDEAGRSWRSGAIAEKRFLKQWYIKVSAYAKSLYDGLSEVDETLWRDIIAMQRHWIGECDGTRLHFSLQCEDGHEHEPLSIYTSTPEAVYGVAFIAISPQNRLNQTQLYQENFSPDDADIPLSAKAVHPFTGKPVPIVVSASMEFDAFNDVQLGIPSVHDSARKVADRLGIEYTNVLKGSEGEEKLVHSQDISGLTRSEAFDAVLRKAKELGVGGNLLSRRSRDWLVSRQRYWGTPIPMIHCEKCLAVPVPYDQLPVELPSIDNFTGRGPSPLAQQHDWINTTCPKCGGAAKRETDTMDTFVDSSWYFLRYLDPSNTTVPCSKEMADKFMPVDLYIGGKEHAVMHLYYARFFCHFLFDEGLLKQREPFVNLLTQGMVMGQSFRVKDTGRYLSPDQVDLSGPKPKEKSTGAPVAVRWEKMSKSKYNGVDPQEMLGEFGVDATRLCILSSVSPQANRKWSSDAYKGILRWQGRIWQLIGNFVKSTKSPKGDKYDAALLADWENKLFEARNSALRKVTFHCSSSFLLNTAVAFLQLYSTTLGKVPPPILQESMAYRRCLADLCIMLGPMAPCFASELWTALASVCKADLQLSYHWERSVLDQEWPVLDAEYELPLILKINNYENGVIGVKREAFHSLTPDLAHDLVRTDPSYQQRCQGQNLKNIDFSVLPDFEAVINFTTEKQTQA</sequence>
<dbReference type="CDD" id="cd00812">
    <property type="entry name" value="LeuRS_core"/>
    <property type="match status" value="1"/>
</dbReference>
<feature type="domain" description="Aminoacyl-tRNA synthetase class Ia" evidence="12">
    <location>
        <begin position="65"/>
        <end position="248"/>
    </location>
</feature>
<keyword evidence="4 11" id="KW-0436">Ligase</keyword>
<dbReference type="GO" id="GO:0032543">
    <property type="term" value="P:mitochondrial translation"/>
    <property type="evidence" value="ECO:0007669"/>
    <property type="project" value="TreeGrafter"/>
</dbReference>
<dbReference type="GO" id="GO:0006429">
    <property type="term" value="P:leucyl-tRNA aminoacylation"/>
    <property type="evidence" value="ECO:0007669"/>
    <property type="project" value="InterPro"/>
</dbReference>
<dbReference type="PROSITE" id="PS00178">
    <property type="entry name" value="AA_TRNA_LIGASE_I"/>
    <property type="match status" value="1"/>
</dbReference>
<feature type="domain" description="Aminoacyl-tRNA synthetase class Ia" evidence="12">
    <location>
        <begin position="433"/>
        <end position="592"/>
    </location>
</feature>
<keyword evidence="8 11" id="KW-0030">Aminoacyl-tRNA synthetase</keyword>
<dbReference type="InterPro" id="IPR001412">
    <property type="entry name" value="aa-tRNA-synth_I_CS"/>
</dbReference>
<evidence type="ECO:0000256" key="10">
    <source>
        <dbReference type="ARBA" id="ARBA00047469"/>
    </source>
</evidence>
<dbReference type="PANTHER" id="PTHR43740">
    <property type="entry name" value="LEUCYL-TRNA SYNTHETASE"/>
    <property type="match status" value="1"/>
</dbReference>
<proteinExistence type="inferred from homology"/>
<evidence type="ECO:0000256" key="2">
    <source>
        <dbReference type="ARBA" id="ARBA00005594"/>
    </source>
</evidence>
<evidence type="ECO:0000256" key="1">
    <source>
        <dbReference type="ARBA" id="ARBA00004305"/>
    </source>
</evidence>
<dbReference type="FunFam" id="3.40.50.620:FF:000100">
    <property type="entry name" value="probable leucine--tRNA ligase, mitochondrial"/>
    <property type="match status" value="1"/>
</dbReference>
<protein>
    <recommendedName>
        <fullName evidence="3">leucine--tRNA ligase</fullName>
        <ecNumber evidence="3">6.1.1.4</ecNumber>
    </recommendedName>
    <alternativeName>
        <fullName evidence="9">Leucyl-tRNA synthetase</fullName>
    </alternativeName>
</protein>
<dbReference type="SUPFAM" id="SSF47323">
    <property type="entry name" value="Anticodon-binding domain of a subclass of class I aminoacyl-tRNA synthetases"/>
    <property type="match status" value="1"/>
</dbReference>
<dbReference type="InterPro" id="IPR014729">
    <property type="entry name" value="Rossmann-like_a/b/a_fold"/>
</dbReference>
<dbReference type="Pfam" id="PF08264">
    <property type="entry name" value="Anticodon_1"/>
    <property type="match status" value="1"/>
</dbReference>
<dbReference type="EMBL" id="JBAMIC010000001">
    <property type="protein sequence ID" value="KAK7114465.1"/>
    <property type="molecule type" value="Genomic_DNA"/>
</dbReference>
<dbReference type="FunFam" id="1.10.730.10:FF:000002">
    <property type="entry name" value="Leucine--tRNA ligase"/>
    <property type="match status" value="1"/>
</dbReference>
<evidence type="ECO:0000256" key="9">
    <source>
        <dbReference type="ARBA" id="ARBA00030520"/>
    </source>
</evidence>
<dbReference type="EC" id="6.1.1.4" evidence="3"/>
<comment type="catalytic activity">
    <reaction evidence="10">
        <text>tRNA(Leu) + L-leucine + ATP = L-leucyl-tRNA(Leu) + AMP + diphosphate</text>
        <dbReference type="Rhea" id="RHEA:11688"/>
        <dbReference type="Rhea" id="RHEA-COMP:9613"/>
        <dbReference type="Rhea" id="RHEA-COMP:9622"/>
        <dbReference type="ChEBI" id="CHEBI:30616"/>
        <dbReference type="ChEBI" id="CHEBI:33019"/>
        <dbReference type="ChEBI" id="CHEBI:57427"/>
        <dbReference type="ChEBI" id="CHEBI:78442"/>
        <dbReference type="ChEBI" id="CHEBI:78494"/>
        <dbReference type="ChEBI" id="CHEBI:456215"/>
        <dbReference type="EC" id="6.1.1.4"/>
    </reaction>
</comment>
<dbReference type="PANTHER" id="PTHR43740:SF2">
    <property type="entry name" value="LEUCINE--TRNA LIGASE, MITOCHONDRIAL"/>
    <property type="match status" value="1"/>
</dbReference>
<reference evidence="15 16" key="1">
    <citation type="submission" date="2024-02" db="EMBL/GenBank/DDBJ databases">
        <title>Chromosome-scale genome assembly of the rough periwinkle Littorina saxatilis.</title>
        <authorList>
            <person name="De Jode A."/>
            <person name="Faria R."/>
            <person name="Formenti G."/>
            <person name="Sims Y."/>
            <person name="Smith T.P."/>
            <person name="Tracey A."/>
            <person name="Wood J.M.D."/>
            <person name="Zagrodzka Z.B."/>
            <person name="Johannesson K."/>
            <person name="Butlin R.K."/>
            <person name="Leder E.H."/>
        </authorList>
    </citation>
    <scope>NUCLEOTIDE SEQUENCE [LARGE SCALE GENOMIC DNA]</scope>
    <source>
        <strain evidence="15">Snail1</strain>
        <tissue evidence="15">Muscle</tissue>
    </source>
</reference>
<dbReference type="Proteomes" id="UP001374579">
    <property type="component" value="Unassembled WGS sequence"/>
</dbReference>
<dbReference type="SUPFAM" id="SSF52374">
    <property type="entry name" value="Nucleotidylyl transferase"/>
    <property type="match status" value="1"/>
</dbReference>
<keyword evidence="5 11" id="KW-0547">Nucleotide-binding</keyword>
<dbReference type="GO" id="GO:0002161">
    <property type="term" value="F:aminoacyl-tRNA deacylase activity"/>
    <property type="evidence" value="ECO:0007669"/>
    <property type="project" value="InterPro"/>
</dbReference>
<evidence type="ECO:0000259" key="12">
    <source>
        <dbReference type="Pfam" id="PF00133"/>
    </source>
</evidence>
<evidence type="ECO:0000256" key="7">
    <source>
        <dbReference type="ARBA" id="ARBA00022917"/>
    </source>
</evidence>
<evidence type="ECO:0000256" key="3">
    <source>
        <dbReference type="ARBA" id="ARBA00013164"/>
    </source>
</evidence>
<dbReference type="InterPro" id="IPR002302">
    <property type="entry name" value="Leu-tRNA-ligase"/>
</dbReference>
<accession>A0AAN9C007</accession>
<evidence type="ECO:0000256" key="6">
    <source>
        <dbReference type="ARBA" id="ARBA00022840"/>
    </source>
</evidence>
<evidence type="ECO:0000256" key="8">
    <source>
        <dbReference type="ARBA" id="ARBA00023146"/>
    </source>
</evidence>
<comment type="subcellular location">
    <subcellularLocation>
        <location evidence="1">Mitochondrion matrix</location>
    </subcellularLocation>
</comment>